<dbReference type="RefSeq" id="WP_344605958.1">
    <property type="nucleotide sequence ID" value="NZ_BAAAHE010000023.1"/>
</dbReference>
<keyword evidence="1" id="KW-0472">Membrane</keyword>
<dbReference type="NCBIfam" id="NF047864">
    <property type="entry name" value="CBU_0592_membra"/>
    <property type="match status" value="1"/>
</dbReference>
<keyword evidence="4" id="KW-1185">Reference proteome</keyword>
<dbReference type="EMBL" id="BAAAHE010000023">
    <property type="protein sequence ID" value="GAA0624157.1"/>
    <property type="molecule type" value="Genomic_DNA"/>
</dbReference>
<sequence length="81" mass="8307">MGQIVQLVGAFLVLAGFIGNQRFGLSTGSPWYLLANALGSSILATVAATSGNYGFLLLNVVWAVVAIVGLVRLAMGRPATA</sequence>
<feature type="domain" description="CBU-0592-like" evidence="2">
    <location>
        <begin position="3"/>
        <end position="75"/>
    </location>
</feature>
<feature type="transmembrane region" description="Helical" evidence="1">
    <location>
        <begin position="55"/>
        <end position="75"/>
    </location>
</feature>
<accession>A0ABN1GZ29</accession>
<dbReference type="InterPro" id="IPR058058">
    <property type="entry name" value="CBU_0592-like"/>
</dbReference>
<comment type="caution">
    <text evidence="3">The sequence shown here is derived from an EMBL/GenBank/DDBJ whole genome shotgun (WGS) entry which is preliminary data.</text>
</comment>
<evidence type="ECO:0000259" key="2">
    <source>
        <dbReference type="Pfam" id="PF26604"/>
    </source>
</evidence>
<keyword evidence="1" id="KW-0812">Transmembrane</keyword>
<evidence type="ECO:0000313" key="4">
    <source>
        <dbReference type="Proteomes" id="UP001500957"/>
    </source>
</evidence>
<proteinExistence type="predicted"/>
<dbReference type="Pfam" id="PF26604">
    <property type="entry name" value="CBU_0592"/>
    <property type="match status" value="1"/>
</dbReference>
<name>A0ABN1GZ29_9ACTN</name>
<dbReference type="Proteomes" id="UP001500957">
    <property type="component" value="Unassembled WGS sequence"/>
</dbReference>
<gene>
    <name evidence="3" type="ORF">GCM10009547_29120</name>
</gene>
<organism evidence="3 4">
    <name type="scientific">Sporichthya brevicatena</name>
    <dbReference type="NCBI Taxonomy" id="171442"/>
    <lineage>
        <taxon>Bacteria</taxon>
        <taxon>Bacillati</taxon>
        <taxon>Actinomycetota</taxon>
        <taxon>Actinomycetes</taxon>
        <taxon>Sporichthyales</taxon>
        <taxon>Sporichthyaceae</taxon>
        <taxon>Sporichthya</taxon>
    </lineage>
</organism>
<evidence type="ECO:0000313" key="3">
    <source>
        <dbReference type="EMBL" id="GAA0624157.1"/>
    </source>
</evidence>
<reference evidence="3 4" key="1">
    <citation type="journal article" date="2019" name="Int. J. Syst. Evol. Microbiol.">
        <title>The Global Catalogue of Microorganisms (GCM) 10K type strain sequencing project: providing services to taxonomists for standard genome sequencing and annotation.</title>
        <authorList>
            <consortium name="The Broad Institute Genomics Platform"/>
            <consortium name="The Broad Institute Genome Sequencing Center for Infectious Disease"/>
            <person name="Wu L."/>
            <person name="Ma J."/>
        </authorList>
    </citation>
    <scope>NUCLEOTIDE SEQUENCE [LARGE SCALE GENOMIC DNA]</scope>
    <source>
        <strain evidence="3 4">JCM 10671</strain>
    </source>
</reference>
<evidence type="ECO:0000256" key="1">
    <source>
        <dbReference type="SAM" id="Phobius"/>
    </source>
</evidence>
<protein>
    <recommendedName>
        <fullName evidence="2">CBU-0592-like domain-containing protein</fullName>
    </recommendedName>
</protein>
<keyword evidence="1" id="KW-1133">Transmembrane helix</keyword>